<evidence type="ECO:0000313" key="3">
    <source>
        <dbReference type="Proteomes" id="UP000307602"/>
    </source>
</evidence>
<organism evidence="2 3">
    <name type="scientific">Flavivirga rizhaonensis</name>
    <dbReference type="NCBI Taxonomy" id="2559571"/>
    <lineage>
        <taxon>Bacteria</taxon>
        <taxon>Pseudomonadati</taxon>
        <taxon>Bacteroidota</taxon>
        <taxon>Flavobacteriia</taxon>
        <taxon>Flavobacteriales</taxon>
        <taxon>Flavobacteriaceae</taxon>
        <taxon>Flavivirga</taxon>
    </lineage>
</organism>
<dbReference type="OrthoDB" id="9811239at2"/>
<gene>
    <name evidence="2" type="ORF">EM932_03925</name>
</gene>
<sequence length="374" mass="43410">MRLVYITDQIYLHGGAERVLSNKVNYLTAFNTVEVYIITSQQDGQKPCYHIDSKVVIKDLDIKYVRTESYFSVSNLRKAPAHYFKLSRLLNKIKPDVVITLSSQFDYYYLPYIHRKSIKIKEFHSSRHYYQEIRQHGSNSFLKKIIYKLNDFTEKKYSFNAILTDDEKKYFKSDNTVVIPNALTRFPDDSSSLKNKKVISAGRIAPVKRFEDLISAWKIVAETNKEWVLEIYGNGEGSYLKDLKKLINEASLQKSIFIKEATNEIEKKMLEASFYVMTSETECFPMVLLEAMSVGLPIISFDCPNGPKNIITNHSDGLLIENKNINALAEAILLMMNNKSLREKFGKNAKLSVKKYDKEIIMKKWLELFKYNQS</sequence>
<proteinExistence type="predicted"/>
<dbReference type="GO" id="GO:0016757">
    <property type="term" value="F:glycosyltransferase activity"/>
    <property type="evidence" value="ECO:0007669"/>
    <property type="project" value="InterPro"/>
</dbReference>
<reference evidence="2 3" key="1">
    <citation type="submission" date="2019-04" db="EMBL/GenBank/DDBJ databases">
        <authorList>
            <person name="Liu A."/>
        </authorList>
    </citation>
    <scope>NUCLEOTIDE SEQUENCE [LARGE SCALE GENOMIC DNA]</scope>
    <source>
        <strain evidence="2 3">RZ03</strain>
    </source>
</reference>
<keyword evidence="2" id="KW-0808">Transferase</keyword>
<comment type="caution">
    <text evidence="2">The sequence shown here is derived from an EMBL/GenBank/DDBJ whole genome shotgun (WGS) entry which is preliminary data.</text>
</comment>
<feature type="domain" description="Glycosyl transferase family 1" evidence="1">
    <location>
        <begin position="193"/>
        <end position="350"/>
    </location>
</feature>
<dbReference type="RefSeq" id="WP_135875713.1">
    <property type="nucleotide sequence ID" value="NZ_SRSO01000004.1"/>
</dbReference>
<accession>A0A4S1DZY9</accession>
<dbReference type="InterPro" id="IPR001296">
    <property type="entry name" value="Glyco_trans_1"/>
</dbReference>
<dbReference type="CDD" id="cd03820">
    <property type="entry name" value="GT4_AmsD-like"/>
    <property type="match status" value="1"/>
</dbReference>
<dbReference type="PANTHER" id="PTHR12526:SF630">
    <property type="entry name" value="GLYCOSYLTRANSFERASE"/>
    <property type="match status" value="1"/>
</dbReference>
<dbReference type="EMBL" id="SRSO01000004">
    <property type="protein sequence ID" value="TGV03951.1"/>
    <property type="molecule type" value="Genomic_DNA"/>
</dbReference>
<dbReference type="Pfam" id="PF00534">
    <property type="entry name" value="Glycos_transf_1"/>
    <property type="match status" value="1"/>
</dbReference>
<keyword evidence="3" id="KW-1185">Reference proteome</keyword>
<dbReference type="Gene3D" id="3.40.50.2000">
    <property type="entry name" value="Glycogen Phosphorylase B"/>
    <property type="match status" value="2"/>
</dbReference>
<evidence type="ECO:0000313" key="2">
    <source>
        <dbReference type="EMBL" id="TGV03951.1"/>
    </source>
</evidence>
<dbReference type="AlphaFoldDB" id="A0A4S1DZY9"/>
<evidence type="ECO:0000259" key="1">
    <source>
        <dbReference type="Pfam" id="PF00534"/>
    </source>
</evidence>
<protein>
    <submittedName>
        <fullName evidence="2">Glycosyltransferase family 4 protein</fullName>
    </submittedName>
</protein>
<dbReference type="Proteomes" id="UP000307602">
    <property type="component" value="Unassembled WGS sequence"/>
</dbReference>
<dbReference type="SUPFAM" id="SSF53756">
    <property type="entry name" value="UDP-Glycosyltransferase/glycogen phosphorylase"/>
    <property type="match status" value="1"/>
</dbReference>
<name>A0A4S1DZY9_9FLAO</name>
<dbReference type="PANTHER" id="PTHR12526">
    <property type="entry name" value="GLYCOSYLTRANSFERASE"/>
    <property type="match status" value="1"/>
</dbReference>